<protein>
    <submittedName>
        <fullName evidence="1">Uncharacterized protein</fullName>
    </submittedName>
</protein>
<name>A0ABD3BGQ8_9LAMI</name>
<sequence>MHAPGEIAVIPNPLIAAFTIHRLVPHPLYGLHGILILRRESTLRREAELDGDDNGGDLGGGTIAALVNHPIGDAEVDPSAGVEVYNDREAGDGVVVGWEFGRAVDSDPRLPGWVQRRVAAEGGVAGGALGVLAGGGGGGELDISGEGAVLVERYV</sequence>
<evidence type="ECO:0000313" key="2">
    <source>
        <dbReference type="Proteomes" id="UP001632038"/>
    </source>
</evidence>
<accession>A0ABD3BGQ8</accession>
<dbReference type="Proteomes" id="UP001632038">
    <property type="component" value="Unassembled WGS sequence"/>
</dbReference>
<evidence type="ECO:0000313" key="1">
    <source>
        <dbReference type="EMBL" id="KAL3616595.1"/>
    </source>
</evidence>
<proteinExistence type="predicted"/>
<reference evidence="2" key="1">
    <citation type="journal article" date="2024" name="IScience">
        <title>Strigolactones Initiate the Formation of Haustorium-like Structures in Castilleja.</title>
        <authorList>
            <person name="Buerger M."/>
            <person name="Peterson D."/>
            <person name="Chory J."/>
        </authorList>
    </citation>
    <scope>NUCLEOTIDE SEQUENCE [LARGE SCALE GENOMIC DNA]</scope>
</reference>
<organism evidence="1 2">
    <name type="scientific">Castilleja foliolosa</name>
    <dbReference type="NCBI Taxonomy" id="1961234"/>
    <lineage>
        <taxon>Eukaryota</taxon>
        <taxon>Viridiplantae</taxon>
        <taxon>Streptophyta</taxon>
        <taxon>Embryophyta</taxon>
        <taxon>Tracheophyta</taxon>
        <taxon>Spermatophyta</taxon>
        <taxon>Magnoliopsida</taxon>
        <taxon>eudicotyledons</taxon>
        <taxon>Gunneridae</taxon>
        <taxon>Pentapetalae</taxon>
        <taxon>asterids</taxon>
        <taxon>lamiids</taxon>
        <taxon>Lamiales</taxon>
        <taxon>Orobanchaceae</taxon>
        <taxon>Pedicularideae</taxon>
        <taxon>Castillejinae</taxon>
        <taxon>Castilleja</taxon>
    </lineage>
</organism>
<dbReference type="AlphaFoldDB" id="A0ABD3BGQ8"/>
<dbReference type="EMBL" id="JAVIJP010000092">
    <property type="protein sequence ID" value="KAL3616595.1"/>
    <property type="molecule type" value="Genomic_DNA"/>
</dbReference>
<comment type="caution">
    <text evidence="1">The sequence shown here is derived from an EMBL/GenBank/DDBJ whole genome shotgun (WGS) entry which is preliminary data.</text>
</comment>
<gene>
    <name evidence="1" type="ORF">CASFOL_039985</name>
</gene>
<keyword evidence="2" id="KW-1185">Reference proteome</keyword>